<keyword evidence="1" id="KW-0812">Transmembrane</keyword>
<organism evidence="2 3">
    <name type="scientific">Shewanella japonica</name>
    <dbReference type="NCBI Taxonomy" id="93973"/>
    <lineage>
        <taxon>Bacteria</taxon>
        <taxon>Pseudomonadati</taxon>
        <taxon>Pseudomonadota</taxon>
        <taxon>Gammaproteobacteria</taxon>
        <taxon>Alteromonadales</taxon>
        <taxon>Shewanellaceae</taxon>
        <taxon>Shewanella</taxon>
    </lineage>
</organism>
<gene>
    <name evidence="2" type="ORF">SJ2017_2616</name>
</gene>
<keyword evidence="1" id="KW-0472">Membrane</keyword>
<feature type="transmembrane region" description="Helical" evidence="1">
    <location>
        <begin position="96"/>
        <end position="113"/>
    </location>
</feature>
<evidence type="ECO:0000313" key="2">
    <source>
        <dbReference type="EMBL" id="ARD22905.1"/>
    </source>
</evidence>
<evidence type="ECO:0000313" key="3">
    <source>
        <dbReference type="Proteomes" id="UP000191820"/>
    </source>
</evidence>
<dbReference type="Proteomes" id="UP000191820">
    <property type="component" value="Chromosome"/>
</dbReference>
<reference evidence="2 3" key="1">
    <citation type="submission" date="2017-03" db="EMBL/GenBank/DDBJ databases">
        <title>Genome sequencing of Shewanella japonica KCTC 22435.</title>
        <authorList>
            <person name="Kim K.M."/>
        </authorList>
    </citation>
    <scope>NUCLEOTIDE SEQUENCE [LARGE SCALE GENOMIC DNA]</scope>
    <source>
        <strain evidence="2 3">KCTC 22435</strain>
    </source>
</reference>
<feature type="transmembrane region" description="Helical" evidence="1">
    <location>
        <begin position="59"/>
        <end position="76"/>
    </location>
</feature>
<protein>
    <recommendedName>
        <fullName evidence="4">DUF2919 domain-containing protein</fullName>
    </recommendedName>
</protein>
<name>A0ABM6JM55_9GAMM</name>
<accession>A0ABM6JM55</accession>
<keyword evidence="1" id="KW-1133">Transmembrane helix</keyword>
<feature type="transmembrane region" description="Helical" evidence="1">
    <location>
        <begin position="119"/>
        <end position="139"/>
    </location>
</feature>
<evidence type="ECO:0000256" key="1">
    <source>
        <dbReference type="SAM" id="Phobius"/>
    </source>
</evidence>
<sequence>MNFSNITWLDEKGHIKPPIFLYLILVFLARGWCVFIASLTQFNDRAGLVRLFYPEKSDFLMALMAGVGAVIIYGLIIAERKRAPQLARPFFNKIKYGIWLLLIVDAIILNQRLVHDDFLFRVSFALDALFIFWSAIYLLKSKRLHYYFKDWQNETDYLNAEQHHQKDSNTELIEKTLDAHQAKQYNRPKNPSAIEQTHEKN</sequence>
<evidence type="ECO:0008006" key="4">
    <source>
        <dbReference type="Google" id="ProtNLM"/>
    </source>
</evidence>
<feature type="transmembrane region" description="Helical" evidence="1">
    <location>
        <begin position="20"/>
        <end position="39"/>
    </location>
</feature>
<keyword evidence="3" id="KW-1185">Reference proteome</keyword>
<proteinExistence type="predicted"/>
<dbReference type="InterPro" id="IPR021318">
    <property type="entry name" value="DUF2919"/>
</dbReference>
<dbReference type="Pfam" id="PF11143">
    <property type="entry name" value="DUF2919"/>
    <property type="match status" value="1"/>
</dbReference>
<dbReference type="EMBL" id="CP020472">
    <property type="protein sequence ID" value="ARD22905.1"/>
    <property type="molecule type" value="Genomic_DNA"/>
</dbReference>